<comment type="caution">
    <text evidence="1">The sequence shown here is derived from an EMBL/GenBank/DDBJ whole genome shotgun (WGS) entry which is preliminary data.</text>
</comment>
<dbReference type="InterPro" id="IPR052537">
    <property type="entry name" value="Extradiol_RC_dioxygenase"/>
</dbReference>
<protein>
    <recommendedName>
        <fullName evidence="3">Ring-cleaving dioxygenase MhqA</fullName>
    </recommendedName>
</protein>
<evidence type="ECO:0000313" key="2">
    <source>
        <dbReference type="Proteomes" id="UP001519348"/>
    </source>
</evidence>
<evidence type="ECO:0008006" key="3">
    <source>
        <dbReference type="Google" id="ProtNLM"/>
    </source>
</evidence>
<dbReference type="Proteomes" id="UP001519348">
    <property type="component" value="Unassembled WGS sequence"/>
</dbReference>
<accession>A0ABS4HN35</accession>
<dbReference type="PANTHER" id="PTHR36110">
    <property type="entry name" value="RING-CLEAVING DIOXYGENASE MHQE-RELATED"/>
    <property type="match status" value="1"/>
</dbReference>
<reference evidence="1 2" key="1">
    <citation type="submission" date="2021-03" db="EMBL/GenBank/DDBJ databases">
        <title>Genomic Encyclopedia of Type Strains, Phase IV (KMG-IV): sequencing the most valuable type-strain genomes for metagenomic binning, comparative biology and taxonomic classification.</title>
        <authorList>
            <person name="Goeker M."/>
        </authorList>
    </citation>
    <scope>NUCLEOTIDE SEQUENCE [LARGE SCALE GENOMIC DNA]</scope>
    <source>
        <strain evidence="1 2">DSM 22420</strain>
    </source>
</reference>
<evidence type="ECO:0000313" key="1">
    <source>
        <dbReference type="EMBL" id="MBP1952283.1"/>
    </source>
</evidence>
<dbReference type="EMBL" id="JAGGKN010000004">
    <property type="protein sequence ID" value="MBP1952283.1"/>
    <property type="molecule type" value="Genomic_DNA"/>
</dbReference>
<dbReference type="SUPFAM" id="SSF54593">
    <property type="entry name" value="Glyoxalase/Bleomycin resistance protein/Dihydroxybiphenyl dioxygenase"/>
    <property type="match status" value="1"/>
</dbReference>
<dbReference type="Gene3D" id="3.10.180.10">
    <property type="entry name" value="2,3-Dihydroxybiphenyl 1,2-Dioxygenase, domain 1"/>
    <property type="match status" value="1"/>
</dbReference>
<dbReference type="PANTHER" id="PTHR36110:SF3">
    <property type="entry name" value="VOC DOMAIN-CONTAINING PROTEIN"/>
    <property type="match status" value="1"/>
</dbReference>
<dbReference type="InterPro" id="IPR029068">
    <property type="entry name" value="Glyas_Bleomycin-R_OHBP_Dase"/>
</dbReference>
<proteinExistence type="predicted"/>
<organism evidence="1 2">
    <name type="scientific">Jeotgalicoccus aerolatus</name>
    <dbReference type="NCBI Taxonomy" id="709510"/>
    <lineage>
        <taxon>Bacteria</taxon>
        <taxon>Bacillati</taxon>
        <taxon>Bacillota</taxon>
        <taxon>Bacilli</taxon>
        <taxon>Bacillales</taxon>
        <taxon>Staphylococcaceae</taxon>
        <taxon>Jeotgalicoccus</taxon>
    </lineage>
</organism>
<sequence length="137" mass="15329">MKPILEEDKVTLLNVGEGGNGGQVILRKDEGAEGRQGYGEVHHVSFRVEDQAALASWEEKYKQIGIGNSGLVDRFYFGALYARIGHILIELSTDGPGFMDDEPYETLGESLALPPFLEPKREYIESQIRPFDTTRNK</sequence>
<name>A0ABS4HN35_9STAP</name>
<gene>
    <name evidence="1" type="ORF">J2Z27_001331</name>
</gene>
<keyword evidence="2" id="KW-1185">Reference proteome</keyword>